<sequence length="64" mass="6837">MVPTTTQDSKSHRCYDFMGCRAGCPVDVCTFDGGYVAAHADGGTGDNGATTWIPKVTRESFAQF</sequence>
<accession>A0A4P2PTT8</accession>
<evidence type="ECO:0000313" key="2">
    <source>
        <dbReference type="Proteomes" id="UP000295781"/>
    </source>
</evidence>
<evidence type="ECO:0000313" key="1">
    <source>
        <dbReference type="EMBL" id="AUX20069.1"/>
    </source>
</evidence>
<reference evidence="1 2" key="1">
    <citation type="submission" date="2015-09" db="EMBL/GenBank/DDBJ databases">
        <title>Sorangium comparison.</title>
        <authorList>
            <person name="Zaburannyi N."/>
            <person name="Bunk B."/>
            <person name="Overmann J."/>
            <person name="Mueller R."/>
        </authorList>
    </citation>
    <scope>NUCLEOTIDE SEQUENCE [LARGE SCALE GENOMIC DNA]</scope>
    <source>
        <strain evidence="1 2">So ceGT47</strain>
    </source>
</reference>
<dbReference type="EMBL" id="CP012670">
    <property type="protein sequence ID" value="AUX20069.1"/>
    <property type="molecule type" value="Genomic_DNA"/>
</dbReference>
<organism evidence="1 2">
    <name type="scientific">Sorangium cellulosum</name>
    <name type="common">Polyangium cellulosum</name>
    <dbReference type="NCBI Taxonomy" id="56"/>
    <lineage>
        <taxon>Bacteria</taxon>
        <taxon>Pseudomonadati</taxon>
        <taxon>Myxococcota</taxon>
        <taxon>Polyangia</taxon>
        <taxon>Polyangiales</taxon>
        <taxon>Polyangiaceae</taxon>
        <taxon>Sorangium</taxon>
    </lineage>
</organism>
<name>A0A4P2PTT8_SORCE</name>
<gene>
    <name evidence="1" type="ORF">SOCEGT47_005320</name>
</gene>
<protein>
    <submittedName>
        <fullName evidence="1">Uncharacterized protein</fullName>
    </submittedName>
</protein>
<dbReference type="Proteomes" id="UP000295781">
    <property type="component" value="Chromosome"/>
</dbReference>
<proteinExistence type="predicted"/>
<dbReference type="AlphaFoldDB" id="A0A4P2PTT8"/>